<name>A0ABR4BJ80_9LECA</name>
<evidence type="ECO:0000313" key="3">
    <source>
        <dbReference type="EMBL" id="KAL2057735.1"/>
    </source>
</evidence>
<feature type="compositionally biased region" description="Acidic residues" evidence="1">
    <location>
        <begin position="408"/>
        <end position="418"/>
    </location>
</feature>
<sequence>MSQSPSPTSDPSPKSSAPDLKAPSISSQTVPEDEEMTERVSRPGLAFAGAGIPGASKDGRRSSIQFALSTETPVRESKQRIPSLKLQRRISSPPPPSIYQTRIGFDTFDNKNASDFSFTISSKHKDYKYTRRSRTFLCGNDENDYSEFALEWLIEELVEEGDEIVCLRVLSPDSKINSDASIQKGKYRDEGRRLLQHLQAKNDDDKAINLILELAVGKVEETIQRMIETYAPACLIVGTRGRSLGGLQALRSGSVSKYCLQNSPVPVVVVRPEDKRRKKKNKRLAGSKRQGYNSILRQSNASASASASGALDSQQSGAEANETEATAVAKAIGLNEGAFDDWKGFDKKEDTADEGEEIGTPLSKARTSGTTKEDMAYLTESPSPEGPLLAMNDDDTEDMPEMKLGESIGEECGEEEEQENQRREE</sequence>
<feature type="region of interest" description="Disordered" evidence="1">
    <location>
        <begin position="272"/>
        <end position="324"/>
    </location>
</feature>
<feature type="region of interest" description="Disordered" evidence="1">
    <location>
        <begin position="340"/>
        <end position="425"/>
    </location>
</feature>
<feature type="compositionally biased region" description="Low complexity" evidence="1">
    <location>
        <begin position="1"/>
        <end position="24"/>
    </location>
</feature>
<dbReference type="InterPro" id="IPR006016">
    <property type="entry name" value="UspA"/>
</dbReference>
<evidence type="ECO:0000313" key="4">
    <source>
        <dbReference type="Proteomes" id="UP001590951"/>
    </source>
</evidence>
<proteinExistence type="predicted"/>
<dbReference type="PANTHER" id="PTHR47815">
    <property type="entry name" value="UNIVERSAL STRESS PROTEIN A FAMILY PROTEIN C25B2.10"/>
    <property type="match status" value="1"/>
</dbReference>
<reference evidence="3 4" key="1">
    <citation type="submission" date="2024-09" db="EMBL/GenBank/DDBJ databases">
        <title>Rethinking Asexuality: The Enigmatic Case of Functional Sexual Genes in Lepraria (Stereocaulaceae).</title>
        <authorList>
            <person name="Doellman M."/>
            <person name="Sun Y."/>
            <person name="Barcenas-Pena A."/>
            <person name="Lumbsch H.T."/>
            <person name="Grewe F."/>
        </authorList>
    </citation>
    <scope>NUCLEOTIDE SEQUENCE [LARGE SCALE GENOMIC DNA]</scope>
    <source>
        <strain evidence="3 4">Grewe 0041</strain>
    </source>
</reference>
<dbReference type="Proteomes" id="UP001590951">
    <property type="component" value="Unassembled WGS sequence"/>
</dbReference>
<keyword evidence="4" id="KW-1185">Reference proteome</keyword>
<feature type="compositionally biased region" description="Polar residues" evidence="1">
    <location>
        <begin position="62"/>
        <end position="72"/>
    </location>
</feature>
<gene>
    <name evidence="3" type="ORF">ABVK25_002119</name>
</gene>
<feature type="compositionally biased region" description="Basic residues" evidence="1">
    <location>
        <begin position="276"/>
        <end position="286"/>
    </location>
</feature>
<feature type="compositionally biased region" description="Low complexity" evidence="1">
    <location>
        <begin position="298"/>
        <end position="324"/>
    </location>
</feature>
<protein>
    <recommendedName>
        <fullName evidence="2">UspA domain-containing protein</fullName>
    </recommendedName>
</protein>
<evidence type="ECO:0000259" key="2">
    <source>
        <dbReference type="Pfam" id="PF00582"/>
    </source>
</evidence>
<feature type="region of interest" description="Disordered" evidence="1">
    <location>
        <begin position="1"/>
        <end position="98"/>
    </location>
</feature>
<dbReference type="EMBL" id="JBHFEH010000004">
    <property type="protein sequence ID" value="KAL2057735.1"/>
    <property type="molecule type" value="Genomic_DNA"/>
</dbReference>
<accession>A0ABR4BJ80</accession>
<dbReference type="Gene3D" id="3.40.50.620">
    <property type="entry name" value="HUPs"/>
    <property type="match status" value="1"/>
</dbReference>
<dbReference type="PANTHER" id="PTHR47815:SF1">
    <property type="entry name" value="UNIVERSAL STRESS PROTEIN A FAMILY PROTEIN C25B2.10"/>
    <property type="match status" value="1"/>
</dbReference>
<dbReference type="SUPFAM" id="SSF52402">
    <property type="entry name" value="Adenine nucleotide alpha hydrolases-like"/>
    <property type="match status" value="1"/>
</dbReference>
<feature type="domain" description="UspA" evidence="2">
    <location>
        <begin position="134"/>
        <end position="271"/>
    </location>
</feature>
<dbReference type="InterPro" id="IPR014729">
    <property type="entry name" value="Rossmann-like_a/b/a_fold"/>
</dbReference>
<organism evidence="3 4">
    <name type="scientific">Lepraria finkii</name>
    <dbReference type="NCBI Taxonomy" id="1340010"/>
    <lineage>
        <taxon>Eukaryota</taxon>
        <taxon>Fungi</taxon>
        <taxon>Dikarya</taxon>
        <taxon>Ascomycota</taxon>
        <taxon>Pezizomycotina</taxon>
        <taxon>Lecanoromycetes</taxon>
        <taxon>OSLEUM clade</taxon>
        <taxon>Lecanoromycetidae</taxon>
        <taxon>Lecanorales</taxon>
        <taxon>Lecanorineae</taxon>
        <taxon>Stereocaulaceae</taxon>
        <taxon>Lepraria</taxon>
    </lineage>
</organism>
<evidence type="ECO:0000256" key="1">
    <source>
        <dbReference type="SAM" id="MobiDB-lite"/>
    </source>
</evidence>
<comment type="caution">
    <text evidence="3">The sequence shown here is derived from an EMBL/GenBank/DDBJ whole genome shotgun (WGS) entry which is preliminary data.</text>
</comment>
<dbReference type="CDD" id="cd23659">
    <property type="entry name" value="USP_At3g01520-like"/>
    <property type="match status" value="1"/>
</dbReference>
<dbReference type="Pfam" id="PF00582">
    <property type="entry name" value="Usp"/>
    <property type="match status" value="1"/>
</dbReference>
<feature type="compositionally biased region" description="Basic and acidic residues" evidence="1">
    <location>
        <begin position="340"/>
        <end position="350"/>
    </location>
</feature>